<gene>
    <name evidence="15" type="primary">HaOG204527</name>
    <name evidence="15" type="ORF">B5X24_HaOG204527</name>
</gene>
<evidence type="ECO:0000313" key="16">
    <source>
        <dbReference type="Proteomes" id="UP000249218"/>
    </source>
</evidence>
<protein>
    <recommendedName>
        <fullName evidence="17">Atrial natriuretic peptide-converting enzyme</fullName>
    </recommendedName>
</protein>
<dbReference type="GO" id="GO:0071897">
    <property type="term" value="P:DNA biosynthetic process"/>
    <property type="evidence" value="ECO:0007669"/>
    <property type="project" value="UniProtKB-ARBA"/>
</dbReference>
<evidence type="ECO:0000256" key="5">
    <source>
        <dbReference type="ARBA" id="ARBA00023157"/>
    </source>
</evidence>
<dbReference type="PROSITE" id="PS00135">
    <property type="entry name" value="TRYPSIN_SER"/>
    <property type="match status" value="1"/>
</dbReference>
<feature type="disulfide bond" evidence="6">
    <location>
        <begin position="1250"/>
        <end position="1274"/>
    </location>
</feature>
<dbReference type="InterPro" id="IPR020067">
    <property type="entry name" value="Frizzled_dom"/>
</dbReference>
<dbReference type="InterPro" id="IPR018114">
    <property type="entry name" value="TRYPSIN_HIS"/>
</dbReference>
<dbReference type="Pfam" id="PF00089">
    <property type="entry name" value="Trypsin"/>
    <property type="match status" value="1"/>
</dbReference>
<evidence type="ECO:0000313" key="15">
    <source>
        <dbReference type="EMBL" id="PZC76465.1"/>
    </source>
</evidence>
<dbReference type="SUPFAM" id="SSF56219">
    <property type="entry name" value="DNase I-like"/>
    <property type="match status" value="1"/>
</dbReference>
<evidence type="ECO:0000256" key="8">
    <source>
        <dbReference type="PROSITE-ProRule" id="PRU00196"/>
    </source>
</evidence>
<dbReference type="FunFam" id="2.40.10.10:FF:000003">
    <property type="entry name" value="Transmembrane serine protease 3"/>
    <property type="match status" value="1"/>
</dbReference>
<dbReference type="PROSITE" id="PS00134">
    <property type="entry name" value="TRYPSIN_HIS"/>
    <property type="match status" value="1"/>
</dbReference>
<dbReference type="CDD" id="cd01650">
    <property type="entry name" value="RT_nLTR_like"/>
    <property type="match status" value="1"/>
</dbReference>
<dbReference type="InterPro" id="IPR000477">
    <property type="entry name" value="RT_dom"/>
</dbReference>
<feature type="compositionally biased region" description="Pro residues" evidence="10">
    <location>
        <begin position="902"/>
        <end position="934"/>
    </location>
</feature>
<dbReference type="CDD" id="cd00190">
    <property type="entry name" value="Tryp_SPc"/>
    <property type="match status" value="1"/>
</dbReference>
<feature type="compositionally biased region" description="Polar residues" evidence="10">
    <location>
        <begin position="989"/>
        <end position="1010"/>
    </location>
</feature>
<dbReference type="InterPro" id="IPR005135">
    <property type="entry name" value="Endo/exonuclease/phosphatase"/>
</dbReference>
<feature type="disulfide bond" evidence="7">
    <location>
        <begin position="1348"/>
        <end position="1366"/>
    </location>
</feature>
<dbReference type="InterPro" id="IPR036691">
    <property type="entry name" value="Endo/exonu/phosph_ase_sf"/>
</dbReference>
<evidence type="ECO:0000256" key="1">
    <source>
        <dbReference type="ARBA" id="ARBA00004162"/>
    </source>
</evidence>
<accession>A0A2W1BS65</accession>
<dbReference type="Gene3D" id="4.10.400.10">
    <property type="entry name" value="Low-density Lipoprotein Receptor"/>
    <property type="match status" value="2"/>
</dbReference>
<feature type="domain" description="SRCR" evidence="13">
    <location>
        <begin position="1376"/>
        <end position="1512"/>
    </location>
</feature>
<dbReference type="PROSITE" id="PS50287">
    <property type="entry name" value="SRCR_2"/>
    <property type="match status" value="1"/>
</dbReference>
<feature type="compositionally biased region" description="Pro residues" evidence="10">
    <location>
        <begin position="880"/>
        <end position="892"/>
    </location>
</feature>
<evidence type="ECO:0000256" key="7">
    <source>
        <dbReference type="PROSITE-ProRule" id="PRU00124"/>
    </source>
</evidence>
<feature type="disulfide bond" evidence="7">
    <location>
        <begin position="1360"/>
        <end position="1375"/>
    </location>
</feature>
<evidence type="ECO:0000259" key="13">
    <source>
        <dbReference type="PROSITE" id="PS50287"/>
    </source>
</evidence>
<dbReference type="Pfam" id="PF03372">
    <property type="entry name" value="Exo_endo_phos"/>
    <property type="match status" value="1"/>
</dbReference>
<dbReference type="InterPro" id="IPR036790">
    <property type="entry name" value="Frizzled_dom_sf"/>
</dbReference>
<dbReference type="CDD" id="cd07066">
    <property type="entry name" value="CRD_FZ"/>
    <property type="match status" value="1"/>
</dbReference>
<dbReference type="PROSITE" id="PS50068">
    <property type="entry name" value="LDLRA_2"/>
    <property type="match status" value="2"/>
</dbReference>
<dbReference type="PANTHER" id="PTHR24252:SF7">
    <property type="entry name" value="HYALIN"/>
    <property type="match status" value="1"/>
</dbReference>
<dbReference type="PRINTS" id="PR00722">
    <property type="entry name" value="CHYMOTRYPSIN"/>
</dbReference>
<feature type="domain" description="Reverse transcriptase" evidence="14">
    <location>
        <begin position="511"/>
        <end position="759"/>
    </location>
</feature>
<dbReference type="Proteomes" id="UP000249218">
    <property type="component" value="Unassembled WGS sequence"/>
</dbReference>
<dbReference type="SUPFAM" id="SSF63501">
    <property type="entry name" value="Frizzled cysteine-rich domain"/>
    <property type="match status" value="1"/>
</dbReference>
<feature type="domain" description="FZ" evidence="11">
    <location>
        <begin position="1168"/>
        <end position="1289"/>
    </location>
</feature>
<dbReference type="InterPro" id="IPR002172">
    <property type="entry name" value="LDrepeatLR_classA_rpt"/>
</dbReference>
<feature type="disulfide bond" evidence="7">
    <location>
        <begin position="1310"/>
        <end position="1328"/>
    </location>
</feature>
<dbReference type="InterPro" id="IPR001254">
    <property type="entry name" value="Trypsin_dom"/>
</dbReference>
<evidence type="ECO:0000256" key="3">
    <source>
        <dbReference type="ARBA" id="ARBA00022801"/>
    </source>
</evidence>
<dbReference type="SUPFAM" id="SSF56672">
    <property type="entry name" value="DNA/RNA polymerases"/>
    <property type="match status" value="1"/>
</dbReference>
<dbReference type="GO" id="GO:0006508">
    <property type="term" value="P:proteolysis"/>
    <property type="evidence" value="ECO:0007669"/>
    <property type="project" value="UniProtKB-KW"/>
</dbReference>
<dbReference type="Gene3D" id="3.60.10.10">
    <property type="entry name" value="Endonuclease/exonuclease/phosphatase"/>
    <property type="match status" value="1"/>
</dbReference>
<dbReference type="GO" id="GO:0005886">
    <property type="term" value="C:plasma membrane"/>
    <property type="evidence" value="ECO:0007669"/>
    <property type="project" value="UniProtKB-SubCell"/>
</dbReference>
<dbReference type="Pfam" id="PF00057">
    <property type="entry name" value="Ldl_recept_a"/>
    <property type="match status" value="2"/>
</dbReference>
<evidence type="ECO:0000256" key="9">
    <source>
        <dbReference type="RuleBase" id="RU363034"/>
    </source>
</evidence>
<keyword evidence="16" id="KW-1185">Reference proteome</keyword>
<dbReference type="Pfam" id="PF00078">
    <property type="entry name" value="RVT_1"/>
    <property type="match status" value="1"/>
</dbReference>
<keyword evidence="5 7" id="KW-1015">Disulfide bond</keyword>
<dbReference type="PROSITE" id="PS50878">
    <property type="entry name" value="RT_POL"/>
    <property type="match status" value="1"/>
</dbReference>
<keyword evidence="4 9" id="KW-0720">Serine protease</keyword>
<organism evidence="15 16">
    <name type="scientific">Helicoverpa armigera</name>
    <name type="common">Cotton bollworm</name>
    <name type="synonym">Heliothis armigera</name>
    <dbReference type="NCBI Taxonomy" id="29058"/>
    <lineage>
        <taxon>Eukaryota</taxon>
        <taxon>Metazoa</taxon>
        <taxon>Ecdysozoa</taxon>
        <taxon>Arthropoda</taxon>
        <taxon>Hexapoda</taxon>
        <taxon>Insecta</taxon>
        <taxon>Pterygota</taxon>
        <taxon>Neoptera</taxon>
        <taxon>Endopterygota</taxon>
        <taxon>Lepidoptera</taxon>
        <taxon>Glossata</taxon>
        <taxon>Ditrysia</taxon>
        <taxon>Noctuoidea</taxon>
        <taxon>Noctuidae</taxon>
        <taxon>Heliothinae</taxon>
        <taxon>Helicoverpa</taxon>
    </lineage>
</organism>
<dbReference type="FunFam" id="1.10.2000.10:FF:000019">
    <property type="entry name" value="Corin, isoform B"/>
    <property type="match status" value="1"/>
</dbReference>
<dbReference type="SMART" id="SM00063">
    <property type="entry name" value="FRI"/>
    <property type="match status" value="1"/>
</dbReference>
<dbReference type="InterPro" id="IPR009003">
    <property type="entry name" value="Peptidase_S1_PA"/>
</dbReference>
<dbReference type="CDD" id="cd00112">
    <property type="entry name" value="LDLa"/>
    <property type="match status" value="2"/>
</dbReference>
<feature type="compositionally biased region" description="Low complexity" evidence="10">
    <location>
        <begin position="1011"/>
        <end position="1025"/>
    </location>
</feature>
<dbReference type="InterPro" id="IPR033116">
    <property type="entry name" value="TRYPSIN_SER"/>
</dbReference>
<evidence type="ECO:0000256" key="4">
    <source>
        <dbReference type="ARBA" id="ARBA00022825"/>
    </source>
</evidence>
<evidence type="ECO:0008006" key="17">
    <source>
        <dbReference type="Google" id="ProtNLM"/>
    </source>
</evidence>
<keyword evidence="3 9" id="KW-0378">Hydrolase</keyword>
<dbReference type="SUPFAM" id="SSF57424">
    <property type="entry name" value="LDL receptor-like module"/>
    <property type="match status" value="2"/>
</dbReference>
<dbReference type="PROSITE" id="PS50038">
    <property type="entry name" value="FZ"/>
    <property type="match status" value="1"/>
</dbReference>
<dbReference type="Gene3D" id="1.10.2000.10">
    <property type="entry name" value="Frizzled cysteine-rich domain"/>
    <property type="match status" value="1"/>
</dbReference>
<dbReference type="OrthoDB" id="5979691at2759"/>
<dbReference type="InterPro" id="IPR001314">
    <property type="entry name" value="Peptidase_S1A"/>
</dbReference>
<evidence type="ECO:0000259" key="14">
    <source>
        <dbReference type="PROSITE" id="PS50878"/>
    </source>
</evidence>
<comment type="caution">
    <text evidence="8">Lacks conserved residue(s) required for the propagation of feature annotation.</text>
</comment>
<sequence>MRARSTVKSVKRSIDCVRNICKISDVVALQETWLLPHDIPLLGTICDDFEYTGKSAVDTSAGLLVGRPYGGVAILWRKGIFESVSIIDCTSSRLAAIKAIVGGRSIIIITVYMPTDSLDNLPIFTEVLGEISAIVESGGIESVFIMGDFNAHPHELFFRELISFCTDQTWICADIEKLGYAANNYTFVSQAHGCRRWLDHCVVSSSAWQTIVRVGIVEDVFLSDHLPLYIECDLNLVRPKILRPDSRHCDVTWGERDDSQITKYRNLCNDRLRNIGLPHEFQKCSYGSCNLVEHKSVLDNLYKTIVDILSNAAIMTSENVKSRPRRGRVLCGWNKYVRDAYREARLKFKEWIAHNRPSSGVKYDEMCETRKIFKGRHNWCQKNRERIKMDYLAEQRAANSFSKFWKATSKLDTRPGLPVSVGGVNNPEHIASMFMEHFKVRSPLGPSGTMTDAESLREGVEPVMYFSTKQVRAVVKSMSRGKSPGHDGLSIEHFKYAGFHLLRVLSLFYSMCMSHSYLPAELMKSIVVPIVKNRTGDISDKGNYRPISLATTAAKILDSMLDSCLEKYLNVHDSQFGFQPGLSTESAILSLKNTVQYYTDRKTPVYACFLDFSRAFDLVSYDVLWRKLRDRGVPVEVLKFLQYWYTNQTNQVKWSNILSEAYGLECGVRQGGLTSPRLFNLYINDLIVELSGLRVGCRVGGVSINSISYADDMVLLGPTAGSIEEMLKVCENYASRHGLIYNVKKYWLTVTWAQGGMQLQGDASADDDDSVKGRCGRAGSLAATPGEKLLELLRPSAGTPRRHSTAACAPAQPQRPAGFVYCPSDALPYCPPSRIAPPRPIMKVPYIIFQELVLYYQVFREHLNAEFMFFVVQLQPPPQQIQPVQPQPPPVPQRTTATVAPTPLPVPPPAPPRRSSPQPPRRVPPPTPPRPPTTTPQIDPNGNRRTVAPVQPQPRLDCNRNPQPLSARRAPPQRIPDSTPFTPAPLPPQNTVQPMKRSPSSGSNISVRQDSNVSSDSFSQTSSPSYTTKTMEAPLLPHQHVNKSLNAKIARGLLLKEQQDRDSGNGSITKSMSTPASLQTIVRFQNGSNMSLHHRMLRDMRGASTDPNPHKFRLMQLALNAVALLAITGALFAYFRANPAVQYVSQVVNRSTVVTWPAPTDPPGARNPAPGVCLPVIVNFCQQHRIPYNFTVFPNYIGHFGQRDAQQDLEVYEAVVDVRCYDLTALFLCSLFVPKCGPLGHMVRPCRSLCHETMRRCGFFLEVFGLTMPDYLQCDIFPESTDTDVCLGNREVNDARFRDAMPVCPTGFQCDVRRCIPLDWRCDGHVDCADRSDELNCRVCKRSGEVHCGNQRCISQAHLCDGKVDCPWGQDERNCLRLSQANGDVGRGELQVYRAANHSWFPACINTLDRDTAFKLCSILGYSFLNKSQAVINESRPALSSIKAAVNVSATPGPRASFMHEHGAAQTYRAFLRSQGGLLKELKECRPDSPRVHLICDNYECGKRRTIGVATKRIVGGVEASPGDWPFLAAILGGPEEVFYCAGVLIADQWVLTAAHCVGNHTDVNGWTIQLGITRRRSHAYYGQKVKVKRVAPHPQYNSGIAHDNDIALFQLSVRVRYHEQVSPVCLPPANRVLKPGTLCTVIGWGKRDDKELSEYEPAVNEVEVPVLNRDLCNQWLEHRDLNVTEGMICAGYPEGGKDACQGDSGGPLLCKDPDDPMRWYVGGIVSWGIKCAHPRLPGVYAYVPKFMPWIHQQIAHYNDDNAKSEDI</sequence>
<dbReference type="InterPro" id="IPR001190">
    <property type="entry name" value="SRCR"/>
</dbReference>
<dbReference type="PROSITE" id="PS50240">
    <property type="entry name" value="TRYPSIN_DOM"/>
    <property type="match status" value="1"/>
</dbReference>
<feature type="domain" description="Peptidase S1" evidence="12">
    <location>
        <begin position="1514"/>
        <end position="1756"/>
    </location>
</feature>
<dbReference type="Pfam" id="PF01392">
    <property type="entry name" value="Fz"/>
    <property type="match status" value="1"/>
</dbReference>
<evidence type="ECO:0000256" key="2">
    <source>
        <dbReference type="ARBA" id="ARBA00022670"/>
    </source>
</evidence>
<feature type="disulfide bond" evidence="7">
    <location>
        <begin position="1322"/>
        <end position="1337"/>
    </location>
</feature>
<proteinExistence type="predicted"/>
<evidence type="ECO:0000256" key="10">
    <source>
        <dbReference type="SAM" id="MobiDB-lite"/>
    </source>
</evidence>
<comment type="subcellular location">
    <subcellularLocation>
        <location evidence="1">Cell membrane</location>
        <topology evidence="1">Single-pass membrane protein</topology>
    </subcellularLocation>
</comment>
<keyword evidence="2 9" id="KW-0645">Protease</keyword>
<dbReference type="GO" id="GO:0004252">
    <property type="term" value="F:serine-type endopeptidase activity"/>
    <property type="evidence" value="ECO:0007669"/>
    <property type="project" value="InterPro"/>
</dbReference>
<dbReference type="SUPFAM" id="SSF50494">
    <property type="entry name" value="Trypsin-like serine proteases"/>
    <property type="match status" value="1"/>
</dbReference>
<dbReference type="PANTHER" id="PTHR24252">
    <property type="entry name" value="ACROSIN-RELATED"/>
    <property type="match status" value="1"/>
</dbReference>
<evidence type="ECO:0000259" key="12">
    <source>
        <dbReference type="PROSITE" id="PS50240"/>
    </source>
</evidence>
<name>A0A2W1BS65_HELAM</name>
<dbReference type="EMBL" id="KZ149956">
    <property type="protein sequence ID" value="PZC76465.1"/>
    <property type="molecule type" value="Genomic_DNA"/>
</dbReference>
<dbReference type="InterPro" id="IPR036055">
    <property type="entry name" value="LDL_receptor-like_sf"/>
</dbReference>
<dbReference type="SMART" id="SM00192">
    <property type="entry name" value="LDLa"/>
    <property type="match status" value="2"/>
</dbReference>
<evidence type="ECO:0000259" key="11">
    <source>
        <dbReference type="PROSITE" id="PS50038"/>
    </source>
</evidence>
<dbReference type="SMART" id="SM00020">
    <property type="entry name" value="Tryp_SPc"/>
    <property type="match status" value="1"/>
</dbReference>
<feature type="region of interest" description="Disordered" evidence="10">
    <location>
        <begin position="880"/>
        <end position="1028"/>
    </location>
</feature>
<dbReference type="Gene3D" id="2.40.10.10">
    <property type="entry name" value="Trypsin-like serine proteases"/>
    <property type="match status" value="1"/>
</dbReference>
<dbReference type="InterPro" id="IPR043502">
    <property type="entry name" value="DNA/RNA_pol_sf"/>
</dbReference>
<evidence type="ECO:0000256" key="6">
    <source>
        <dbReference type="PROSITE-ProRule" id="PRU00090"/>
    </source>
</evidence>
<reference evidence="15 16" key="1">
    <citation type="journal article" date="2017" name="BMC Biol.">
        <title>Genomic innovations, transcriptional plasticity and gene loss underlying the evolution and divergence of two highly polyphagous and invasive Helicoverpa pest species.</title>
        <authorList>
            <person name="Pearce S.L."/>
            <person name="Clarke D.F."/>
            <person name="East P.D."/>
            <person name="Elfekih S."/>
            <person name="Gordon K.H."/>
            <person name="Jermiin L.S."/>
            <person name="McGaughran A."/>
            <person name="Oakeshott J.G."/>
            <person name="Papanikolaou A."/>
            <person name="Perera O.P."/>
            <person name="Rane R.V."/>
            <person name="Richards S."/>
            <person name="Tay W.T."/>
            <person name="Walsh T.K."/>
            <person name="Anderson A."/>
            <person name="Anderson C.J."/>
            <person name="Asgari S."/>
            <person name="Board P.G."/>
            <person name="Bretschneider A."/>
            <person name="Campbell P.M."/>
            <person name="Chertemps T."/>
            <person name="Christeller J.T."/>
            <person name="Coppin C.W."/>
            <person name="Downes S.J."/>
            <person name="Duan G."/>
            <person name="Farnsworth C.A."/>
            <person name="Good R.T."/>
            <person name="Han L.B."/>
            <person name="Han Y.C."/>
            <person name="Hatje K."/>
            <person name="Horne I."/>
            <person name="Huang Y.P."/>
            <person name="Hughes D.S."/>
            <person name="Jacquin-Joly E."/>
            <person name="James W."/>
            <person name="Jhangiani S."/>
            <person name="Kollmar M."/>
            <person name="Kuwar S.S."/>
            <person name="Li S."/>
            <person name="Liu N.Y."/>
            <person name="Maibeche M.T."/>
            <person name="Miller J.R."/>
            <person name="Montagne N."/>
            <person name="Perry T."/>
            <person name="Qu J."/>
            <person name="Song S.V."/>
            <person name="Sutton G.G."/>
            <person name="Vogel H."/>
            <person name="Walenz B.P."/>
            <person name="Xu W."/>
            <person name="Zhang H.J."/>
            <person name="Zou Z."/>
            <person name="Batterham P."/>
            <person name="Edwards O.R."/>
            <person name="Feyereisen R."/>
            <person name="Gibbs R.A."/>
            <person name="Heckel D.G."/>
            <person name="McGrath A."/>
            <person name="Robin C."/>
            <person name="Scherer S.E."/>
            <person name="Worley K.C."/>
            <person name="Wu Y.D."/>
        </authorList>
    </citation>
    <scope>NUCLEOTIDE SEQUENCE [LARGE SCALE GENOMIC DNA]</scope>
    <source>
        <strain evidence="15">Harm_GR_Male_#8</strain>
        <tissue evidence="15">Whole organism</tissue>
    </source>
</reference>
<dbReference type="InterPro" id="IPR043504">
    <property type="entry name" value="Peptidase_S1_PA_chymotrypsin"/>
</dbReference>